<gene>
    <name evidence="2" type="ORF">A3783_16315</name>
</gene>
<evidence type="ECO:0000256" key="1">
    <source>
        <dbReference type="SAM" id="Phobius"/>
    </source>
</evidence>
<proteinExistence type="predicted"/>
<reference evidence="2 3" key="1">
    <citation type="submission" date="2016-03" db="EMBL/GenBank/DDBJ databases">
        <authorList>
            <person name="Cho S.-Y."/>
            <person name="Lim S."/>
            <person name="Kim H."/>
            <person name="Soh E.H."/>
            <person name="Moon J.S."/>
        </authorList>
    </citation>
    <scope>NUCLEOTIDE SEQUENCE [LARGE SCALE GENOMIC DNA]</scope>
    <source>
        <strain evidence="2 3">KCTC 3810</strain>
    </source>
</reference>
<accession>A0ABX2V8G2</accession>
<dbReference type="EMBL" id="LVVL01000004">
    <property type="protein sequence ID" value="OAN13859.1"/>
    <property type="molecule type" value="Genomic_DNA"/>
</dbReference>
<comment type="caution">
    <text evidence="2">The sequence shown here is derived from an EMBL/GenBank/DDBJ whole genome shotgun (WGS) entry which is preliminary data.</text>
</comment>
<keyword evidence="3" id="KW-1185">Reference proteome</keyword>
<feature type="transmembrane region" description="Helical" evidence="1">
    <location>
        <begin position="81"/>
        <end position="100"/>
    </location>
</feature>
<evidence type="ECO:0000313" key="3">
    <source>
        <dbReference type="Proteomes" id="UP000078447"/>
    </source>
</evidence>
<name>A0ABX2V8G2_9BACL</name>
<evidence type="ECO:0000313" key="2">
    <source>
        <dbReference type="EMBL" id="OAN13859.1"/>
    </source>
</evidence>
<keyword evidence="1" id="KW-0812">Transmembrane</keyword>
<feature type="transmembrane region" description="Helical" evidence="1">
    <location>
        <begin position="6"/>
        <end position="27"/>
    </location>
</feature>
<keyword evidence="1" id="KW-1133">Transmembrane helix</keyword>
<keyword evidence="1" id="KW-0472">Membrane</keyword>
<organism evidence="2 3">
    <name type="scientific">Exiguobacterium undae</name>
    <dbReference type="NCBI Taxonomy" id="169177"/>
    <lineage>
        <taxon>Bacteria</taxon>
        <taxon>Bacillati</taxon>
        <taxon>Bacillota</taxon>
        <taxon>Bacilli</taxon>
        <taxon>Bacillales</taxon>
        <taxon>Bacillales Family XII. Incertae Sedis</taxon>
        <taxon>Exiguobacterium</taxon>
    </lineage>
</organism>
<dbReference type="Proteomes" id="UP000078447">
    <property type="component" value="Unassembled WGS sequence"/>
</dbReference>
<dbReference type="RefSeq" id="WP_028105300.1">
    <property type="nucleotide sequence ID" value="NZ_LVVL01000004.1"/>
</dbReference>
<feature type="transmembrane region" description="Helical" evidence="1">
    <location>
        <begin position="48"/>
        <end position="69"/>
    </location>
</feature>
<protein>
    <submittedName>
        <fullName evidence="2">Uncharacterized protein</fullName>
    </submittedName>
</protein>
<sequence length="226" mass="27266">MENSLNVFLTLTLLTILYTTTSFFITTRRREKDIPLKRRYLYNFLYKVSLYIAEILLMFSLFAWLTDYFKVDYEEEGKLKQFIDFFTVYQIFIFAVLNLYDSLKKEVHISLIHQIEYIQLYLEANKNIDKEIEKVKHQFSNEKRLQYDDIDISENKEVTKLIASLEKYNENRESNSELASDAKFEISLQKNELNERKERIDSLWNISLFLRFFTVIYSKKEAPDNL</sequence>